<evidence type="ECO:0000313" key="3">
    <source>
        <dbReference type="EMBL" id="SNX69773.1"/>
    </source>
</evidence>
<accession>A0A285CS34</accession>
<dbReference type="AlphaFoldDB" id="A0A285CS34"/>
<evidence type="ECO:0000313" key="4">
    <source>
        <dbReference type="Proteomes" id="UP000219546"/>
    </source>
</evidence>
<dbReference type="Pfam" id="PF04892">
    <property type="entry name" value="VanZ"/>
    <property type="match status" value="1"/>
</dbReference>
<keyword evidence="1" id="KW-1133">Transmembrane helix</keyword>
<dbReference type="InterPro" id="IPR053150">
    <property type="entry name" value="Teicoplanin_resist-assoc"/>
</dbReference>
<feature type="domain" description="VanZ-like" evidence="2">
    <location>
        <begin position="18"/>
        <end position="155"/>
    </location>
</feature>
<dbReference type="RefSeq" id="WP_179714214.1">
    <property type="nucleotide sequence ID" value="NZ_JBEPMQ010000002.1"/>
</dbReference>
<feature type="transmembrane region" description="Helical" evidence="1">
    <location>
        <begin position="12"/>
        <end position="31"/>
    </location>
</feature>
<proteinExistence type="predicted"/>
<dbReference type="EMBL" id="OAOP01000003">
    <property type="protein sequence ID" value="SNX69773.1"/>
    <property type="molecule type" value="Genomic_DNA"/>
</dbReference>
<gene>
    <name evidence="3" type="ORF">SAMN05877753_103222</name>
</gene>
<organism evidence="3 4">
    <name type="scientific">Bacillus oleivorans</name>
    <dbReference type="NCBI Taxonomy" id="1448271"/>
    <lineage>
        <taxon>Bacteria</taxon>
        <taxon>Bacillati</taxon>
        <taxon>Bacillota</taxon>
        <taxon>Bacilli</taxon>
        <taxon>Bacillales</taxon>
        <taxon>Bacillaceae</taxon>
        <taxon>Bacillus</taxon>
    </lineage>
</organism>
<name>A0A285CS34_9BACI</name>
<dbReference type="Proteomes" id="UP000219546">
    <property type="component" value="Unassembled WGS sequence"/>
</dbReference>
<feature type="transmembrane region" description="Helical" evidence="1">
    <location>
        <begin position="113"/>
        <end position="133"/>
    </location>
</feature>
<keyword evidence="1" id="KW-0812">Transmembrane</keyword>
<evidence type="ECO:0000259" key="2">
    <source>
        <dbReference type="Pfam" id="PF04892"/>
    </source>
</evidence>
<dbReference type="PANTHER" id="PTHR36834:SF1">
    <property type="entry name" value="INTEGRAL MEMBRANE PROTEIN"/>
    <property type="match status" value="1"/>
</dbReference>
<keyword evidence="1" id="KW-0472">Membrane</keyword>
<feature type="transmembrane region" description="Helical" evidence="1">
    <location>
        <begin position="84"/>
        <end position="101"/>
    </location>
</feature>
<sequence>MKRKKMKTSIKIAAWMLFVIYLVFLTIGILFKFRLNLFDYSVLLNIDTQQVLWKIKGSNFIPFKTIIDYLFISDLSSNIRYDNLIGNVVAFIPLGIFLPTLSKKLYSAKKIVFAGLTVSLFYELIQLIFAIGQFDVDDIILNTVGAYLGYLIFRVGVISVSKLNIHFFG</sequence>
<feature type="transmembrane region" description="Helical" evidence="1">
    <location>
        <begin position="139"/>
        <end position="160"/>
    </location>
</feature>
<dbReference type="InterPro" id="IPR006976">
    <property type="entry name" value="VanZ-like"/>
</dbReference>
<keyword evidence="4" id="KW-1185">Reference proteome</keyword>
<dbReference type="PANTHER" id="PTHR36834">
    <property type="entry name" value="MEMBRANE PROTEIN-RELATED"/>
    <property type="match status" value="1"/>
</dbReference>
<evidence type="ECO:0000256" key="1">
    <source>
        <dbReference type="SAM" id="Phobius"/>
    </source>
</evidence>
<reference evidence="3 4" key="1">
    <citation type="submission" date="2017-08" db="EMBL/GenBank/DDBJ databases">
        <authorList>
            <person name="de Groot N.N."/>
        </authorList>
    </citation>
    <scope>NUCLEOTIDE SEQUENCE [LARGE SCALE GENOMIC DNA]</scope>
    <source>
        <strain evidence="3 4">JC228</strain>
    </source>
</reference>
<protein>
    <submittedName>
        <fullName evidence="3">VanZ like protein</fullName>
    </submittedName>
</protein>